<sequence>MKLPIILASTVVLLTACGGGSSSDSNTTPAKKVSISEVTSDQLVYRKLSTITVKGQNLDLGINFSHPGCLKITELTGSTATQKTFSCKIVGVGTVPVVVTDGSGNSIYASNVTIPLAVQPQVTMVTNMGTVVMELNPAKAPITVDNFLNYAESGFYVNKIFHRVISNFMIQGGGFTADLAQPATQAAIKLEVGTGLSNTRGTIAMARTNVLDSATSQFFINVVDNVSLDTSGGGYAVFGKVISGLDVVDKIKDVAVSTRGGMENVPNTAVVINSMLQTQ</sequence>
<proteinExistence type="inferred from homology"/>
<evidence type="ECO:0000313" key="6">
    <source>
        <dbReference type="Proteomes" id="UP001589844"/>
    </source>
</evidence>
<dbReference type="InterPro" id="IPR044665">
    <property type="entry name" value="E_coli_cyclophilin_A-like"/>
</dbReference>
<evidence type="ECO:0000256" key="3">
    <source>
        <dbReference type="RuleBase" id="RU363019"/>
    </source>
</evidence>
<feature type="domain" description="PPIase cyclophilin-type" evidence="4">
    <location>
        <begin position="126"/>
        <end position="277"/>
    </location>
</feature>
<dbReference type="Gene3D" id="2.40.100.10">
    <property type="entry name" value="Cyclophilin-like"/>
    <property type="match status" value="1"/>
</dbReference>
<evidence type="ECO:0000256" key="1">
    <source>
        <dbReference type="ARBA" id="ARBA00023110"/>
    </source>
</evidence>
<comment type="similarity">
    <text evidence="3">Belongs to the cyclophilin-type PPIase family.</text>
</comment>
<evidence type="ECO:0000259" key="4">
    <source>
        <dbReference type="PROSITE" id="PS50072"/>
    </source>
</evidence>
<evidence type="ECO:0000313" key="5">
    <source>
        <dbReference type="EMBL" id="MFC0350900.1"/>
    </source>
</evidence>
<evidence type="ECO:0000256" key="2">
    <source>
        <dbReference type="ARBA" id="ARBA00023235"/>
    </source>
</evidence>
<dbReference type="SUPFAM" id="SSF50891">
    <property type="entry name" value="Cyclophilin-like"/>
    <property type="match status" value="1"/>
</dbReference>
<dbReference type="EC" id="5.2.1.8" evidence="3"/>
<protein>
    <recommendedName>
        <fullName evidence="3">Peptidyl-prolyl cis-trans isomerase</fullName>
        <shortName evidence="3">PPIase</shortName>
        <ecNumber evidence="3">5.2.1.8</ecNumber>
    </recommendedName>
</protein>
<dbReference type="Proteomes" id="UP001589844">
    <property type="component" value="Unassembled WGS sequence"/>
</dbReference>
<dbReference type="InterPro" id="IPR029000">
    <property type="entry name" value="Cyclophilin-like_dom_sf"/>
</dbReference>
<keyword evidence="2 3" id="KW-0413">Isomerase</keyword>
<keyword evidence="1 3" id="KW-0697">Rotamase</keyword>
<dbReference type="PROSITE" id="PS50072">
    <property type="entry name" value="CSA_PPIASE_2"/>
    <property type="match status" value="1"/>
</dbReference>
<reference evidence="5 6" key="1">
    <citation type="submission" date="2024-09" db="EMBL/GenBank/DDBJ databases">
        <authorList>
            <person name="Sun Q."/>
            <person name="Mori K."/>
        </authorList>
    </citation>
    <scope>NUCLEOTIDE SEQUENCE [LARGE SCALE GENOMIC DNA]</scope>
    <source>
        <strain evidence="5 6">CCM 8677</strain>
    </source>
</reference>
<dbReference type="InterPro" id="IPR002130">
    <property type="entry name" value="Cyclophilin-type_PPIase_dom"/>
</dbReference>
<gene>
    <name evidence="5" type="ORF">ACFFJH_13875</name>
</gene>
<keyword evidence="6" id="KW-1185">Reference proteome</keyword>
<name>A0ABV6IGD4_9BURK</name>
<dbReference type="GO" id="GO:0016853">
    <property type="term" value="F:isomerase activity"/>
    <property type="evidence" value="ECO:0007669"/>
    <property type="project" value="UniProtKB-KW"/>
</dbReference>
<dbReference type="PRINTS" id="PR00153">
    <property type="entry name" value="CSAPPISMRASE"/>
</dbReference>
<comment type="function">
    <text evidence="3">PPIases accelerate the folding of proteins. It catalyzes the cis-trans isomerization of proline imidic peptide bonds in oligopeptides.</text>
</comment>
<accession>A0ABV6IGD4</accession>
<dbReference type="Pfam" id="PF00160">
    <property type="entry name" value="Pro_isomerase"/>
    <property type="match status" value="1"/>
</dbReference>
<comment type="caution">
    <text evidence="5">The sequence shown here is derived from an EMBL/GenBank/DDBJ whole genome shotgun (WGS) entry which is preliminary data.</text>
</comment>
<dbReference type="CDD" id="cd01920">
    <property type="entry name" value="cyclophilin_EcCYP_like"/>
    <property type="match status" value="1"/>
</dbReference>
<dbReference type="PROSITE" id="PS51257">
    <property type="entry name" value="PROKAR_LIPOPROTEIN"/>
    <property type="match status" value="1"/>
</dbReference>
<dbReference type="PANTHER" id="PTHR43246">
    <property type="entry name" value="PEPTIDYL-PROLYL CIS-TRANS ISOMERASE CYP38, CHLOROPLASTIC"/>
    <property type="match status" value="1"/>
</dbReference>
<dbReference type="EMBL" id="JBHLXJ010000015">
    <property type="protein sequence ID" value="MFC0350900.1"/>
    <property type="molecule type" value="Genomic_DNA"/>
</dbReference>
<dbReference type="RefSeq" id="WP_390213442.1">
    <property type="nucleotide sequence ID" value="NZ_JBHLXJ010000015.1"/>
</dbReference>
<comment type="catalytic activity">
    <reaction evidence="3">
        <text>[protein]-peptidylproline (omega=180) = [protein]-peptidylproline (omega=0)</text>
        <dbReference type="Rhea" id="RHEA:16237"/>
        <dbReference type="Rhea" id="RHEA-COMP:10747"/>
        <dbReference type="Rhea" id="RHEA-COMP:10748"/>
        <dbReference type="ChEBI" id="CHEBI:83833"/>
        <dbReference type="ChEBI" id="CHEBI:83834"/>
        <dbReference type="EC" id="5.2.1.8"/>
    </reaction>
</comment>
<organism evidence="5 6">
    <name type="scientific">Undibacterium danionis</name>
    <dbReference type="NCBI Taxonomy" id="1812100"/>
    <lineage>
        <taxon>Bacteria</taxon>
        <taxon>Pseudomonadati</taxon>
        <taxon>Pseudomonadota</taxon>
        <taxon>Betaproteobacteria</taxon>
        <taxon>Burkholderiales</taxon>
        <taxon>Oxalobacteraceae</taxon>
        <taxon>Undibacterium</taxon>
    </lineage>
</organism>